<evidence type="ECO:0000259" key="10">
    <source>
        <dbReference type="PROSITE" id="PS50893"/>
    </source>
</evidence>
<keyword evidence="7 9" id="KW-0472">Membrane</keyword>
<evidence type="ECO:0000256" key="7">
    <source>
        <dbReference type="ARBA" id="ARBA00023136"/>
    </source>
</evidence>
<feature type="transmembrane region" description="Helical" evidence="9">
    <location>
        <begin position="208"/>
        <end position="228"/>
    </location>
</feature>
<dbReference type="InterPro" id="IPR003439">
    <property type="entry name" value="ABC_transporter-like_ATP-bd"/>
</dbReference>
<dbReference type="RefSeq" id="WP_341409179.1">
    <property type="nucleotide sequence ID" value="NZ_JBBUTH010000001.1"/>
</dbReference>
<dbReference type="Proteomes" id="UP001365405">
    <property type="component" value="Unassembled WGS sequence"/>
</dbReference>
<keyword evidence="4" id="KW-0547">Nucleotide-binding</keyword>
<sequence>MNHPSPPSLSSDVDGDTQQLSPVPVHESVLFLAQLLGTSVQLERLRDTLAGQDTSRHGDIDPEVLRRLLANAGLVGSPLSAGKHRKPTELPALLVGAGGATVAVVAMKDGRFECQLTGIQGTTWLDAAALASEAPGARWYAVRPRLFFDQRSLLYALPEPARWFWGVFRRNQWIYHWALAGTVALNIFGALVPFYSMAVYDRVIPNNALGSLAVLTTGVLLLIAFEFVMKLMRSHLLETAARRIDVALSARIFAQCLKLRASSRPASGGVLANTVRDFESVRDFFTTTTLTVLGDLPFMLLYLAIIFLVGGKLGWVTVACIPLLLGISFLARGPLSRKVNESMRESSQRTAHLFETMNGLDTVKAIGAEAWSRRKWEGLTQAIAENNLQTREIMARINYGNAAVMGLSTVAVVAAGSVMVAEQAITLGQIIGVSMLTSRALGPVAQIASLIVRWEQTKMSYQALDKIMNAPTDEVPGALQAPPLSGQVEFRDVSFAYPDQPPVVERVSLRIRAGERVGIIGKLGSGKSTLLKLILNQYAPTAGSVLLDNLVNTQLEPLSMRRQIGYVPQDVTLFHGTLRENIELGRVRPDDTRLLEAARIAGLDEIVAQLPEGVGTQVGERGERLSGGQRQSVAIARALLNKPRLVLMDEPSSMVDPASEQKLIERMRGLKDTTIVLVTHRMAMLALVDRLVVMDRGRIVADGPRDQVLQALSTQRQAEDAAAAARAATARAAAEAAQGGARGTADGPPPGVAAPPKVAGAAAPGAGMNLGASMGAAVAGFAARPAAPSPDRRGDSTVAGER</sequence>
<feature type="compositionally biased region" description="Low complexity" evidence="8">
    <location>
        <begin position="735"/>
        <end position="746"/>
    </location>
</feature>
<evidence type="ECO:0000256" key="5">
    <source>
        <dbReference type="ARBA" id="ARBA00022840"/>
    </source>
</evidence>
<dbReference type="InterPro" id="IPR011527">
    <property type="entry name" value="ABC1_TM_dom"/>
</dbReference>
<dbReference type="InterPro" id="IPR003593">
    <property type="entry name" value="AAA+_ATPase"/>
</dbReference>
<name>A0ABU9CFN6_9BURK</name>
<feature type="transmembrane region" description="Helical" evidence="9">
    <location>
        <begin position="315"/>
        <end position="335"/>
    </location>
</feature>
<dbReference type="SUPFAM" id="SSF52540">
    <property type="entry name" value="P-loop containing nucleoside triphosphate hydrolases"/>
    <property type="match status" value="1"/>
</dbReference>
<feature type="region of interest" description="Disordered" evidence="8">
    <location>
        <begin position="735"/>
        <end position="766"/>
    </location>
</feature>
<dbReference type="Pfam" id="PF00005">
    <property type="entry name" value="ABC_tran"/>
    <property type="match status" value="1"/>
</dbReference>
<dbReference type="PANTHER" id="PTHR24221">
    <property type="entry name" value="ATP-BINDING CASSETTE SUB-FAMILY B"/>
    <property type="match status" value="1"/>
</dbReference>
<feature type="transmembrane region" description="Helical" evidence="9">
    <location>
        <begin position="399"/>
        <end position="421"/>
    </location>
</feature>
<evidence type="ECO:0000256" key="2">
    <source>
        <dbReference type="ARBA" id="ARBA00022475"/>
    </source>
</evidence>
<comment type="subcellular location">
    <subcellularLocation>
        <location evidence="1">Cell membrane</location>
        <topology evidence="1">Multi-pass membrane protein</topology>
    </subcellularLocation>
</comment>
<keyword evidence="6 9" id="KW-1133">Transmembrane helix</keyword>
<evidence type="ECO:0000313" key="13">
    <source>
        <dbReference type="Proteomes" id="UP001365405"/>
    </source>
</evidence>
<dbReference type="InterPro" id="IPR036640">
    <property type="entry name" value="ABC1_TM_sf"/>
</dbReference>
<evidence type="ECO:0000256" key="8">
    <source>
        <dbReference type="SAM" id="MobiDB-lite"/>
    </source>
</evidence>
<feature type="transmembrane region" description="Helical" evidence="9">
    <location>
        <begin position="174"/>
        <end position="196"/>
    </location>
</feature>
<feature type="domain" description="ABC transporter" evidence="10">
    <location>
        <begin position="488"/>
        <end position="721"/>
    </location>
</feature>
<dbReference type="NCBIfam" id="TIGR03375">
    <property type="entry name" value="type_I_sec_LssB"/>
    <property type="match status" value="1"/>
</dbReference>
<dbReference type="SUPFAM" id="SSF90123">
    <property type="entry name" value="ABC transporter transmembrane region"/>
    <property type="match status" value="1"/>
</dbReference>
<evidence type="ECO:0000313" key="12">
    <source>
        <dbReference type="EMBL" id="MEK8049519.1"/>
    </source>
</evidence>
<dbReference type="PANTHER" id="PTHR24221:SF248">
    <property type="entry name" value="ABC TRANSPORTER TRANSMEMBRANE REGION"/>
    <property type="match status" value="1"/>
</dbReference>
<evidence type="ECO:0000256" key="4">
    <source>
        <dbReference type="ARBA" id="ARBA00022741"/>
    </source>
</evidence>
<dbReference type="InterPro" id="IPR039421">
    <property type="entry name" value="Type_1_exporter"/>
</dbReference>
<dbReference type="Gene3D" id="3.40.50.300">
    <property type="entry name" value="P-loop containing nucleotide triphosphate hydrolases"/>
    <property type="match status" value="1"/>
</dbReference>
<feature type="compositionally biased region" description="Basic and acidic residues" evidence="8">
    <location>
        <begin position="790"/>
        <end position="802"/>
    </location>
</feature>
<dbReference type="PROSITE" id="PS50893">
    <property type="entry name" value="ABC_TRANSPORTER_2"/>
    <property type="match status" value="1"/>
</dbReference>
<feature type="compositionally biased region" description="Low complexity" evidence="8">
    <location>
        <begin position="754"/>
        <end position="766"/>
    </location>
</feature>
<dbReference type="PROSITE" id="PS50929">
    <property type="entry name" value="ABC_TM1F"/>
    <property type="match status" value="1"/>
</dbReference>
<feature type="domain" description="ABC transmembrane type-1" evidence="11">
    <location>
        <begin position="177"/>
        <end position="456"/>
    </location>
</feature>
<evidence type="ECO:0000259" key="11">
    <source>
        <dbReference type="PROSITE" id="PS50929"/>
    </source>
</evidence>
<feature type="region of interest" description="Disordered" evidence="8">
    <location>
        <begin position="1"/>
        <end position="20"/>
    </location>
</feature>
<gene>
    <name evidence="12" type="ORF">AACH10_04640</name>
</gene>
<evidence type="ECO:0000256" key="9">
    <source>
        <dbReference type="SAM" id="Phobius"/>
    </source>
</evidence>
<keyword evidence="3 9" id="KW-0812">Transmembrane</keyword>
<dbReference type="Gene3D" id="1.20.1560.10">
    <property type="entry name" value="ABC transporter type 1, transmembrane domain"/>
    <property type="match status" value="1"/>
</dbReference>
<organism evidence="12 13">
    <name type="scientific">Pseudaquabacterium inlustre</name>
    <dbReference type="NCBI Taxonomy" id="2984192"/>
    <lineage>
        <taxon>Bacteria</taxon>
        <taxon>Pseudomonadati</taxon>
        <taxon>Pseudomonadota</taxon>
        <taxon>Betaproteobacteria</taxon>
        <taxon>Burkholderiales</taxon>
        <taxon>Sphaerotilaceae</taxon>
        <taxon>Pseudaquabacterium</taxon>
    </lineage>
</organism>
<dbReference type="CDD" id="cd18587">
    <property type="entry name" value="ABC_6TM_LapB_like"/>
    <property type="match status" value="1"/>
</dbReference>
<proteinExistence type="predicted"/>
<dbReference type="SMART" id="SM00382">
    <property type="entry name" value="AAA"/>
    <property type="match status" value="1"/>
</dbReference>
<dbReference type="EMBL" id="JBBUTH010000001">
    <property type="protein sequence ID" value="MEK8049519.1"/>
    <property type="molecule type" value="Genomic_DNA"/>
</dbReference>
<evidence type="ECO:0000256" key="3">
    <source>
        <dbReference type="ARBA" id="ARBA00022692"/>
    </source>
</evidence>
<accession>A0ABU9CFN6</accession>
<reference evidence="12 13" key="1">
    <citation type="submission" date="2024-04" db="EMBL/GenBank/DDBJ databases">
        <title>Novel species of the genus Ideonella isolated from streams.</title>
        <authorList>
            <person name="Lu H."/>
        </authorList>
    </citation>
    <scope>NUCLEOTIDE SEQUENCE [LARGE SCALE GENOMIC DNA]</scope>
    <source>
        <strain evidence="12 13">DXS22W</strain>
    </source>
</reference>
<feature type="region of interest" description="Disordered" evidence="8">
    <location>
        <begin position="783"/>
        <end position="802"/>
    </location>
</feature>
<dbReference type="InterPro" id="IPR017750">
    <property type="entry name" value="ATPase_T1SS"/>
</dbReference>
<protein>
    <submittedName>
        <fullName evidence="12">Type I secretion system permease/ATPase</fullName>
    </submittedName>
</protein>
<keyword evidence="13" id="KW-1185">Reference proteome</keyword>
<dbReference type="Pfam" id="PF00664">
    <property type="entry name" value="ABC_membrane"/>
    <property type="match status" value="1"/>
</dbReference>
<feature type="compositionally biased region" description="Polar residues" evidence="8">
    <location>
        <begin position="8"/>
        <end position="20"/>
    </location>
</feature>
<comment type="caution">
    <text evidence="12">The sequence shown here is derived from an EMBL/GenBank/DDBJ whole genome shotgun (WGS) entry which is preliminary data.</text>
</comment>
<dbReference type="InterPro" id="IPR027417">
    <property type="entry name" value="P-loop_NTPase"/>
</dbReference>
<evidence type="ECO:0000256" key="1">
    <source>
        <dbReference type="ARBA" id="ARBA00004651"/>
    </source>
</evidence>
<evidence type="ECO:0000256" key="6">
    <source>
        <dbReference type="ARBA" id="ARBA00022989"/>
    </source>
</evidence>
<keyword evidence="5" id="KW-0067">ATP-binding</keyword>
<keyword evidence="2" id="KW-1003">Cell membrane</keyword>